<comment type="subunit">
    <text evidence="9">Part of the signal recognition particle protein translocation system, which is composed of SRP and FtsY. Archaeal SRP consists of a 7S RNA molecule of 300 nucleotides and two protein subunits: SRP54 and SRP19.</text>
</comment>
<dbReference type="GO" id="GO:0003924">
    <property type="term" value="F:GTPase activity"/>
    <property type="evidence" value="ECO:0007669"/>
    <property type="project" value="UniProtKB-UniRule"/>
</dbReference>
<dbReference type="GO" id="GO:0008312">
    <property type="term" value="F:7S RNA binding"/>
    <property type="evidence" value="ECO:0007669"/>
    <property type="project" value="UniProtKB-UniRule"/>
</dbReference>
<comment type="function">
    <text evidence="9">Involved in targeting and insertion of nascent membrane proteins into the cytoplasmic membrane. Binds to the hydrophobic signal sequence of the ribosome-nascent chain (RNC) as it emerges from the ribosomes. The SRP-RNC complex is then targeted to the cytoplasmic membrane where it interacts with the SRP receptor FtsY.</text>
</comment>
<dbReference type="Gene3D" id="1.10.260.30">
    <property type="entry name" value="Signal recognition particle, SRP54 subunit, M-domain"/>
    <property type="match status" value="1"/>
</dbReference>
<dbReference type="InterPro" id="IPR036891">
    <property type="entry name" value="Signal_recog_part_SRP54_M_sf"/>
</dbReference>
<dbReference type="SUPFAM" id="SSF52540">
    <property type="entry name" value="P-loop containing nucleoside triphosphate hydrolases"/>
    <property type="match status" value="1"/>
</dbReference>
<evidence type="ECO:0000256" key="9">
    <source>
        <dbReference type="HAMAP-Rule" id="MF_00306"/>
    </source>
</evidence>
<comment type="subcellular location">
    <subcellularLocation>
        <location evidence="9">Cytoplasm</location>
    </subcellularLocation>
    <text evidence="9">The SRP-RNC complex is targeted to the cytoplasmic membrane.</text>
</comment>
<dbReference type="Gene3D" id="3.40.50.300">
    <property type="entry name" value="P-loop containing nucleotide triphosphate hydrolases"/>
    <property type="match status" value="1"/>
</dbReference>
<dbReference type="InterPro" id="IPR022941">
    <property type="entry name" value="SRP54"/>
</dbReference>
<evidence type="ECO:0000256" key="6">
    <source>
        <dbReference type="ARBA" id="ARBA00023134"/>
    </source>
</evidence>
<feature type="binding site" evidence="9">
    <location>
        <begin position="243"/>
        <end position="246"/>
    </location>
    <ligand>
        <name>GTP</name>
        <dbReference type="ChEBI" id="CHEBI:37565"/>
    </ligand>
</feature>
<keyword evidence="4 9" id="KW-0378">Hydrolase</keyword>
<dbReference type="SUPFAM" id="SSF47364">
    <property type="entry name" value="Domain of the SRP/SRP receptor G-proteins"/>
    <property type="match status" value="1"/>
</dbReference>
<evidence type="ECO:0000256" key="8">
    <source>
        <dbReference type="ARBA" id="ARBA00023274"/>
    </source>
</evidence>
<keyword evidence="2 9" id="KW-0963">Cytoplasm</keyword>
<dbReference type="SMART" id="SM00382">
    <property type="entry name" value="AAA"/>
    <property type="match status" value="1"/>
</dbReference>
<dbReference type="InterPro" id="IPR027417">
    <property type="entry name" value="P-loop_NTPase"/>
</dbReference>
<feature type="domain" description="SRP54-type proteins GTP-binding" evidence="11">
    <location>
        <begin position="264"/>
        <end position="277"/>
    </location>
</feature>
<dbReference type="GO" id="GO:0005525">
    <property type="term" value="F:GTP binding"/>
    <property type="evidence" value="ECO:0007669"/>
    <property type="project" value="UniProtKB-UniRule"/>
</dbReference>
<dbReference type="SMART" id="SM00962">
    <property type="entry name" value="SRP54"/>
    <property type="match status" value="1"/>
</dbReference>
<evidence type="ECO:0000256" key="2">
    <source>
        <dbReference type="ARBA" id="ARBA00022490"/>
    </source>
</evidence>
<keyword evidence="3 9" id="KW-0547">Nucleotide-binding</keyword>
<name>A0A8T4C8Y7_9ARCH</name>
<evidence type="ECO:0000256" key="7">
    <source>
        <dbReference type="ARBA" id="ARBA00023135"/>
    </source>
</evidence>
<dbReference type="GO" id="GO:0006614">
    <property type="term" value="P:SRP-dependent cotranslational protein targeting to membrane"/>
    <property type="evidence" value="ECO:0007669"/>
    <property type="project" value="InterPro"/>
</dbReference>
<feature type="binding site" evidence="9">
    <location>
        <begin position="185"/>
        <end position="189"/>
    </location>
    <ligand>
        <name>GTP</name>
        <dbReference type="ChEBI" id="CHEBI:37565"/>
    </ligand>
</feature>
<dbReference type="SMART" id="SM00963">
    <property type="entry name" value="SRP54_N"/>
    <property type="match status" value="1"/>
</dbReference>
<dbReference type="GO" id="GO:0048500">
    <property type="term" value="C:signal recognition particle"/>
    <property type="evidence" value="ECO:0007669"/>
    <property type="project" value="UniProtKB-UniRule"/>
</dbReference>
<dbReference type="PROSITE" id="PS00300">
    <property type="entry name" value="SRP54"/>
    <property type="match status" value="1"/>
</dbReference>
<proteinExistence type="inferred from homology"/>
<keyword evidence="5 9" id="KW-0694">RNA-binding</keyword>
<dbReference type="InterPro" id="IPR003593">
    <property type="entry name" value="AAA+_ATPase"/>
</dbReference>
<evidence type="ECO:0000256" key="3">
    <source>
        <dbReference type="ARBA" id="ARBA00022741"/>
    </source>
</evidence>
<feature type="region of interest" description="Disordered" evidence="10">
    <location>
        <begin position="431"/>
        <end position="450"/>
    </location>
</feature>
<dbReference type="Pfam" id="PF02978">
    <property type="entry name" value="SRP_SPB"/>
    <property type="match status" value="1"/>
</dbReference>
<dbReference type="PANTHER" id="PTHR11564">
    <property type="entry name" value="SIGNAL RECOGNITION PARTICLE 54K PROTEIN SRP54"/>
    <property type="match status" value="1"/>
</dbReference>
<dbReference type="Pfam" id="PF02881">
    <property type="entry name" value="SRP54_N"/>
    <property type="match status" value="1"/>
</dbReference>
<dbReference type="InterPro" id="IPR000897">
    <property type="entry name" value="SRP54_GTPase_dom"/>
</dbReference>
<dbReference type="Pfam" id="PF00448">
    <property type="entry name" value="SRP54"/>
    <property type="match status" value="1"/>
</dbReference>
<accession>A0A8T4C8Y7</accession>
<keyword evidence="8 9" id="KW-0687">Ribonucleoprotein</keyword>
<dbReference type="EC" id="3.6.5.4" evidence="9"/>
<evidence type="ECO:0000259" key="11">
    <source>
        <dbReference type="PROSITE" id="PS00300"/>
    </source>
</evidence>
<comment type="similarity">
    <text evidence="1 9">Belongs to the GTP-binding SRP family. SRP54 subfamily.</text>
</comment>
<comment type="catalytic activity">
    <reaction evidence="9">
        <text>GTP + H2O = GDP + phosphate + H(+)</text>
        <dbReference type="Rhea" id="RHEA:19669"/>
        <dbReference type="ChEBI" id="CHEBI:15377"/>
        <dbReference type="ChEBI" id="CHEBI:15378"/>
        <dbReference type="ChEBI" id="CHEBI:37565"/>
        <dbReference type="ChEBI" id="CHEBI:43474"/>
        <dbReference type="ChEBI" id="CHEBI:58189"/>
        <dbReference type="EC" id="3.6.5.4"/>
    </reaction>
</comment>
<dbReference type="Proteomes" id="UP000774699">
    <property type="component" value="Unassembled WGS sequence"/>
</dbReference>
<dbReference type="HAMAP" id="MF_00306">
    <property type="entry name" value="SRP54"/>
    <property type="match status" value="1"/>
</dbReference>
<comment type="caution">
    <text evidence="12">The sequence shown here is derived from an EMBL/GenBank/DDBJ whole genome shotgun (WGS) entry which is preliminary data.</text>
</comment>
<dbReference type="InterPro" id="IPR004125">
    <property type="entry name" value="Signal_recog_particle_SRP54_M"/>
</dbReference>
<dbReference type="SUPFAM" id="SSF47446">
    <property type="entry name" value="Signal peptide-binding domain"/>
    <property type="match status" value="1"/>
</dbReference>
<sequence>MGFGENLRKAFDAFSTLKVVDKESVKTLTKELQRALISADVDIETVLSLSKQLESAALAETIPKGLTRKEHLISLTYDALVDVLGGKTIAAPEKPTSILLVGLFGSGKTTTCAKLAHYYGKRGLRVGIIAADTFRPAAVDQLEQLVKQLPGVQFYSNRNEKEASVVVRQGIVDLMSKGVHTIIVDSAGRSALDPELVDEVKRIHAILKPENVWLVLGGDVGQQAKKQASAFHDAVGVNGVVLTRMDGSAKGGGALSACRATHSPVYFIGMGEKINDLEAFHADRFLSRVMGYGDLKGLLEKMEDLKIENINTENPLEGPFTLQTFYTQLESTRKMGSLSKIAEMLGFGMNIPKHELEVGEEKLDKYKSMMDSMTKQEKRDPEVLTTSRIERIAKGSGTNESDVRDLLKHYRQLKKMMGQFKNLDEEKLKNPKGMQKLMKGFQKPKKIKLR</sequence>
<evidence type="ECO:0000313" key="12">
    <source>
        <dbReference type="EMBL" id="MBM3282440.1"/>
    </source>
</evidence>
<dbReference type="AlphaFoldDB" id="A0A8T4C8Y7"/>
<evidence type="ECO:0000256" key="4">
    <source>
        <dbReference type="ARBA" id="ARBA00022801"/>
    </source>
</evidence>
<keyword evidence="6 9" id="KW-0342">GTP-binding</keyword>
<feature type="binding site" evidence="9">
    <location>
        <begin position="102"/>
        <end position="109"/>
    </location>
    <ligand>
        <name>GTP</name>
        <dbReference type="ChEBI" id="CHEBI:37565"/>
    </ligand>
</feature>
<evidence type="ECO:0000256" key="5">
    <source>
        <dbReference type="ARBA" id="ARBA00022884"/>
    </source>
</evidence>
<evidence type="ECO:0000256" key="10">
    <source>
        <dbReference type="SAM" id="MobiDB-lite"/>
    </source>
</evidence>
<dbReference type="InterPro" id="IPR042101">
    <property type="entry name" value="SRP54_N_sf"/>
</dbReference>
<keyword evidence="7 9" id="KW-0733">Signal recognition particle</keyword>
<reference evidence="12" key="1">
    <citation type="submission" date="2019-03" db="EMBL/GenBank/DDBJ databases">
        <title>Lake Tanganyika Metagenome-Assembled Genomes (MAGs).</title>
        <authorList>
            <person name="Tran P."/>
        </authorList>
    </citation>
    <scope>NUCLEOTIDE SEQUENCE</scope>
    <source>
        <strain evidence="12">M_DeepCast_50m_m2_156</strain>
    </source>
</reference>
<gene>
    <name evidence="9" type="primary">srp54</name>
    <name evidence="12" type="ORF">FJY86_03835</name>
</gene>
<dbReference type="InterPro" id="IPR036225">
    <property type="entry name" value="SRP/SRP_N"/>
</dbReference>
<protein>
    <recommendedName>
        <fullName evidence="9">Signal recognition particle 54 kDa protein</fullName>
        <shortName evidence="9">SRP54</shortName>
        <ecNumber evidence="9">3.6.5.4</ecNumber>
    </recommendedName>
</protein>
<dbReference type="EMBL" id="VGJJ01000032">
    <property type="protein sequence ID" value="MBM3282440.1"/>
    <property type="molecule type" value="Genomic_DNA"/>
</dbReference>
<dbReference type="PANTHER" id="PTHR11564:SF5">
    <property type="entry name" value="SIGNAL RECOGNITION PARTICLE SUBUNIT SRP54"/>
    <property type="match status" value="1"/>
</dbReference>
<dbReference type="Gene3D" id="1.20.120.140">
    <property type="entry name" value="Signal recognition particle SRP54, nucleotide-binding domain"/>
    <property type="match status" value="1"/>
</dbReference>
<comment type="domain">
    <text evidence="9">Composed of three domains: the N-terminal N domain, which is responsible for interactions with the ribosome, the central G domain, which binds GTP, and the C-terminal M domain, which binds the RNA and the signal sequence of the RNC.</text>
</comment>
<evidence type="ECO:0000256" key="1">
    <source>
        <dbReference type="ARBA" id="ARBA00005450"/>
    </source>
</evidence>
<dbReference type="InterPro" id="IPR013822">
    <property type="entry name" value="Signal_recog_particl_SRP54_hlx"/>
</dbReference>
<organism evidence="12 13">
    <name type="scientific">Candidatus Iainarchaeum sp</name>
    <dbReference type="NCBI Taxonomy" id="3101447"/>
    <lineage>
        <taxon>Archaea</taxon>
        <taxon>Candidatus Iainarchaeota</taxon>
        <taxon>Candidatus Iainarchaeia</taxon>
        <taxon>Candidatus Iainarchaeales</taxon>
        <taxon>Candidatus Iainarchaeaceae</taxon>
        <taxon>Candidatus Iainarchaeum</taxon>
    </lineage>
</organism>
<evidence type="ECO:0000313" key="13">
    <source>
        <dbReference type="Proteomes" id="UP000774699"/>
    </source>
</evidence>